<comment type="caution">
    <text evidence="2">The sequence shown here is derived from an EMBL/GenBank/DDBJ whole genome shotgun (WGS) entry which is preliminary data.</text>
</comment>
<feature type="compositionally biased region" description="Polar residues" evidence="1">
    <location>
        <begin position="166"/>
        <end position="175"/>
    </location>
</feature>
<feature type="region of interest" description="Disordered" evidence="1">
    <location>
        <begin position="151"/>
        <end position="175"/>
    </location>
</feature>
<protein>
    <submittedName>
        <fullName evidence="2">Uncharacterized protein</fullName>
    </submittedName>
</protein>
<dbReference type="SUPFAM" id="SSF57903">
    <property type="entry name" value="FYVE/PHD zinc finger"/>
    <property type="match status" value="1"/>
</dbReference>
<dbReference type="EMBL" id="CAWYQH010000130">
    <property type="protein sequence ID" value="CAK8692264.1"/>
    <property type="molecule type" value="Genomic_DNA"/>
</dbReference>
<dbReference type="InterPro" id="IPR011011">
    <property type="entry name" value="Znf_FYVE_PHD"/>
</dbReference>
<evidence type="ECO:0000313" key="2">
    <source>
        <dbReference type="EMBL" id="CAK8692264.1"/>
    </source>
</evidence>
<keyword evidence="3" id="KW-1185">Reference proteome</keyword>
<reference evidence="2 3" key="1">
    <citation type="submission" date="2024-02" db="EMBL/GenBank/DDBJ databases">
        <authorList>
            <person name="Daric V."/>
            <person name="Darras S."/>
        </authorList>
    </citation>
    <scope>NUCLEOTIDE SEQUENCE [LARGE SCALE GENOMIC DNA]</scope>
</reference>
<feature type="compositionally biased region" description="Basic residues" evidence="1">
    <location>
        <begin position="236"/>
        <end position="247"/>
    </location>
</feature>
<evidence type="ECO:0000313" key="3">
    <source>
        <dbReference type="Proteomes" id="UP001642483"/>
    </source>
</evidence>
<feature type="compositionally biased region" description="Low complexity" evidence="1">
    <location>
        <begin position="225"/>
        <end position="235"/>
    </location>
</feature>
<feature type="region of interest" description="Disordered" evidence="1">
    <location>
        <begin position="190"/>
        <end position="259"/>
    </location>
</feature>
<evidence type="ECO:0000256" key="1">
    <source>
        <dbReference type="SAM" id="MobiDB-lite"/>
    </source>
</evidence>
<name>A0ABP0GNM8_CLALP</name>
<organism evidence="2 3">
    <name type="scientific">Clavelina lepadiformis</name>
    <name type="common">Light-bulb sea squirt</name>
    <name type="synonym">Ascidia lepadiformis</name>
    <dbReference type="NCBI Taxonomy" id="159417"/>
    <lineage>
        <taxon>Eukaryota</taxon>
        <taxon>Metazoa</taxon>
        <taxon>Chordata</taxon>
        <taxon>Tunicata</taxon>
        <taxon>Ascidiacea</taxon>
        <taxon>Aplousobranchia</taxon>
        <taxon>Clavelinidae</taxon>
        <taxon>Clavelina</taxon>
    </lineage>
</organism>
<dbReference type="Proteomes" id="UP001642483">
    <property type="component" value="Unassembled WGS sequence"/>
</dbReference>
<accession>A0ABP0GNM8</accession>
<sequence length="315" mass="34555">MLSVYNHVSTNNNPATRMMSFFLTAQIPLSLVKHDITWLQTPLFEVTWKRRQEKARNSFFVLSDLLKGSFRLLTSQNLANSQNNSNQGVGVKWTSGGGGGVGEADFAPSDVNDILIDPVPTNTESYPVNVSSTSIDLCDGRNIGLDAAGLPEMPESLPAQPIDVAQPSSPEDANSSFTIISPVEVLPMPKAAHTRQKRKSKRGATAILTSSPYKKQLAATNRSQSAVSGNSSKISSSKKRSMKKAKVSRSSMQQKDTVDENDNNVDAECFYCNELYSKSSENDGWIQCSKCMRWAREACSGCNEEDENFICELCF</sequence>
<proteinExistence type="predicted"/>
<gene>
    <name evidence="2" type="ORF">CVLEPA_LOCUS24986</name>
</gene>
<feature type="compositionally biased region" description="Basic residues" evidence="1">
    <location>
        <begin position="192"/>
        <end position="202"/>
    </location>
</feature>
<feature type="compositionally biased region" description="Polar residues" evidence="1">
    <location>
        <begin position="207"/>
        <end position="224"/>
    </location>
</feature>